<keyword evidence="5" id="KW-1185">Reference proteome</keyword>
<dbReference type="GO" id="GO:0005783">
    <property type="term" value="C:endoplasmic reticulum"/>
    <property type="evidence" value="ECO:0007669"/>
    <property type="project" value="TreeGrafter"/>
</dbReference>
<evidence type="ECO:0000256" key="1">
    <source>
        <dbReference type="ARBA" id="ARBA00022598"/>
    </source>
</evidence>
<dbReference type="Gene3D" id="3.40.50.12780">
    <property type="entry name" value="N-terminal domain of ligase-like"/>
    <property type="match status" value="1"/>
</dbReference>
<dbReference type="WBParaSite" id="SMUV_0000484201-mRNA-1">
    <property type="protein sequence ID" value="SMUV_0000484201-mRNA-1"/>
    <property type="gene ID" value="SMUV_0000484201"/>
</dbReference>
<name>A0A0N5AK33_9BILA</name>
<evidence type="ECO:0000313" key="5">
    <source>
        <dbReference type="Proteomes" id="UP000046393"/>
    </source>
</evidence>
<dbReference type="GO" id="GO:0005886">
    <property type="term" value="C:plasma membrane"/>
    <property type="evidence" value="ECO:0007669"/>
    <property type="project" value="TreeGrafter"/>
</dbReference>
<feature type="domain" description="AMP-dependent synthetase/ligase" evidence="4">
    <location>
        <begin position="165"/>
        <end position="577"/>
    </location>
</feature>
<evidence type="ECO:0000256" key="3">
    <source>
        <dbReference type="ARBA" id="ARBA00026121"/>
    </source>
</evidence>
<dbReference type="STRING" id="451379.A0A0N5AK33"/>
<dbReference type="InterPro" id="IPR020845">
    <property type="entry name" value="AMP-binding_CS"/>
</dbReference>
<keyword evidence="2" id="KW-0276">Fatty acid metabolism</keyword>
<dbReference type="PANTHER" id="PTHR43272:SF108">
    <property type="entry name" value="AMP-BINDING DOMAIN-CONTAINING PROTEIN"/>
    <property type="match status" value="1"/>
</dbReference>
<dbReference type="AlphaFoldDB" id="A0A0N5AK33"/>
<sequence length="785" mass="89128">MVLSFLATMKKGPVIRSTSEARAARQWTVEKLVPGESPLWIKIIIWVIRVWLFIYDYLNYIPYQILDPPEKKKERSKRIKASCWSYSCNLFLFSHKFFTAKSVKGPEGPWRNVEGMMKETYPGIDTVDKLFNYISSICPNKEMLGTREIIEIHEEKQEDGRIFERWEMGEYKWQTYADIQRRVGFLAAALRKVAGSNPKVIIFAETRADWLISALACMRANIVIVTAYATLGEAAIIKAINDTSANILITSAELLPKVKGSYRKCPTLETLVYFPVVNKNCTVDAESFRDQFKNVYTFEEFEKLCSQPIEVSSATTEDLALIMFTSGTTGDPKGVMISHGNIIAGIAGMSAGTKIIGNTDTIVCYLPLAHIFELLAELSCMMLRCRLGYSSALTLHDRAAKVMPGTHGDCYVLRPTVVCGVPTIWDRVFKAVREEIATQPRLMQELFKLYYERKRERYEEGYRSLFLDRLIFKRISGLLGGNMKILISGGATLNSETQRFLNICMCCHVIQGYGLTESTAAAAIADYEDLTTGTSGPPLRCSQFILREWEEGGYSPENNPPQGEVLIGGANVSKGYWKQPEKTAEHFVEIDNVRYFATGDIGEMREDGSLVIIDRKKDLVKLPHGDYIALAKIETALITSPLIDVICVYGSPLESYLVALVVPNEKNIVKLAKEVYHTFLPYSFCLYVIFVFYRKQLLSISCSDWKKLSKNPIIVEEYEKHIAAWCAKYNLLKREIPRKVYICDEYWTADTGLVTEAMKLRRLPIKKKYAAVIDWLYEKNGKKID</sequence>
<dbReference type="InterPro" id="IPR000873">
    <property type="entry name" value="AMP-dep_synth/lig_dom"/>
</dbReference>
<keyword evidence="2" id="KW-0443">Lipid metabolism</keyword>
<evidence type="ECO:0000259" key="4">
    <source>
        <dbReference type="Pfam" id="PF00501"/>
    </source>
</evidence>
<dbReference type="GO" id="GO:0004467">
    <property type="term" value="F:long-chain fatty acid-CoA ligase activity"/>
    <property type="evidence" value="ECO:0007669"/>
    <property type="project" value="UniProtKB-EC"/>
</dbReference>
<protein>
    <recommendedName>
        <fullName evidence="3">long-chain-fatty-acid--CoA ligase</fullName>
        <ecNumber evidence="3">6.2.1.3</ecNumber>
    </recommendedName>
</protein>
<evidence type="ECO:0000313" key="6">
    <source>
        <dbReference type="WBParaSite" id="SMUV_0000484201-mRNA-1"/>
    </source>
</evidence>
<dbReference type="GO" id="GO:0005811">
    <property type="term" value="C:lipid droplet"/>
    <property type="evidence" value="ECO:0007669"/>
    <property type="project" value="TreeGrafter"/>
</dbReference>
<dbReference type="PANTHER" id="PTHR43272">
    <property type="entry name" value="LONG-CHAIN-FATTY-ACID--COA LIGASE"/>
    <property type="match status" value="1"/>
</dbReference>
<reference evidence="6" key="1">
    <citation type="submission" date="2017-02" db="UniProtKB">
        <authorList>
            <consortium name="WormBaseParasite"/>
        </authorList>
    </citation>
    <scope>IDENTIFICATION</scope>
</reference>
<dbReference type="GO" id="GO:0035336">
    <property type="term" value="P:long-chain fatty-acyl-CoA metabolic process"/>
    <property type="evidence" value="ECO:0007669"/>
    <property type="project" value="TreeGrafter"/>
</dbReference>
<organism evidence="5 6">
    <name type="scientific">Syphacia muris</name>
    <dbReference type="NCBI Taxonomy" id="451379"/>
    <lineage>
        <taxon>Eukaryota</taxon>
        <taxon>Metazoa</taxon>
        <taxon>Ecdysozoa</taxon>
        <taxon>Nematoda</taxon>
        <taxon>Chromadorea</taxon>
        <taxon>Rhabditida</taxon>
        <taxon>Spirurina</taxon>
        <taxon>Oxyuridomorpha</taxon>
        <taxon>Oxyuroidea</taxon>
        <taxon>Oxyuridae</taxon>
        <taxon>Syphacia</taxon>
    </lineage>
</organism>
<dbReference type="PROSITE" id="PS00455">
    <property type="entry name" value="AMP_BINDING"/>
    <property type="match status" value="1"/>
</dbReference>
<dbReference type="Proteomes" id="UP000046393">
    <property type="component" value="Unplaced"/>
</dbReference>
<dbReference type="Pfam" id="PF00501">
    <property type="entry name" value="AMP-binding"/>
    <property type="match status" value="1"/>
</dbReference>
<accession>A0A0N5AK33</accession>
<dbReference type="EC" id="6.2.1.3" evidence="3"/>
<evidence type="ECO:0000256" key="2">
    <source>
        <dbReference type="ARBA" id="ARBA00022832"/>
    </source>
</evidence>
<dbReference type="SUPFAM" id="SSF56801">
    <property type="entry name" value="Acetyl-CoA synthetase-like"/>
    <property type="match status" value="1"/>
</dbReference>
<dbReference type="GO" id="GO:0030182">
    <property type="term" value="P:neuron differentiation"/>
    <property type="evidence" value="ECO:0007669"/>
    <property type="project" value="TreeGrafter"/>
</dbReference>
<dbReference type="InterPro" id="IPR042099">
    <property type="entry name" value="ANL_N_sf"/>
</dbReference>
<proteinExistence type="predicted"/>
<keyword evidence="1" id="KW-0436">Ligase</keyword>